<protein>
    <submittedName>
        <fullName evidence="1">Uncharacterized protein</fullName>
    </submittedName>
</protein>
<dbReference type="Proteomes" id="UP000316560">
    <property type="component" value="Unassembled WGS sequence"/>
</dbReference>
<name>A0A8H2KAF4_9MICO</name>
<organism evidence="1 2">
    <name type="scientific">Rhodoglobus vestalii</name>
    <dbReference type="NCBI Taxonomy" id="193384"/>
    <lineage>
        <taxon>Bacteria</taxon>
        <taxon>Bacillati</taxon>
        <taxon>Actinomycetota</taxon>
        <taxon>Actinomycetes</taxon>
        <taxon>Micrococcales</taxon>
        <taxon>Microbacteriaceae</taxon>
        <taxon>Rhodoglobus</taxon>
    </lineage>
</organism>
<evidence type="ECO:0000313" key="2">
    <source>
        <dbReference type="Proteomes" id="UP000316560"/>
    </source>
</evidence>
<dbReference type="RefSeq" id="WP_141990115.1">
    <property type="nucleotide sequence ID" value="NZ_VFRA01000001.1"/>
</dbReference>
<keyword evidence="2" id="KW-1185">Reference proteome</keyword>
<proteinExistence type="predicted"/>
<sequence length="84" mass="8882">MSTLEFLSIQKNIRVAIPVAAPDDRNPVTLPREFWDEWAPPDAVGDQTLVDAAVAAAIPLASSLAFHQVAPLSGNGPEFIVASS</sequence>
<evidence type="ECO:0000313" key="1">
    <source>
        <dbReference type="EMBL" id="TQO19651.1"/>
    </source>
</evidence>
<accession>A0A8H2KAF4</accession>
<dbReference type="OrthoDB" id="9782620at2"/>
<comment type="caution">
    <text evidence="1">The sequence shown here is derived from an EMBL/GenBank/DDBJ whole genome shotgun (WGS) entry which is preliminary data.</text>
</comment>
<dbReference type="AlphaFoldDB" id="A0A8H2KAF4"/>
<dbReference type="EMBL" id="VFRA01000001">
    <property type="protein sequence ID" value="TQO19651.1"/>
    <property type="molecule type" value="Genomic_DNA"/>
</dbReference>
<gene>
    <name evidence="1" type="ORF">FB472_1222</name>
</gene>
<reference evidence="1 2" key="1">
    <citation type="submission" date="2019-06" db="EMBL/GenBank/DDBJ databases">
        <title>Sequencing the genomes of 1000 actinobacteria strains.</title>
        <authorList>
            <person name="Klenk H.-P."/>
        </authorList>
    </citation>
    <scope>NUCLEOTIDE SEQUENCE [LARGE SCALE GENOMIC DNA]</scope>
    <source>
        <strain evidence="1 2">DSM 21947</strain>
    </source>
</reference>